<dbReference type="VEuPathDB" id="FungiDB:BD410DRAFT_791002"/>
<proteinExistence type="predicted"/>
<organism evidence="2 3">
    <name type="scientific">Rickenella mellea</name>
    <dbReference type="NCBI Taxonomy" id="50990"/>
    <lineage>
        <taxon>Eukaryota</taxon>
        <taxon>Fungi</taxon>
        <taxon>Dikarya</taxon>
        <taxon>Basidiomycota</taxon>
        <taxon>Agaricomycotina</taxon>
        <taxon>Agaricomycetes</taxon>
        <taxon>Hymenochaetales</taxon>
        <taxon>Rickenellaceae</taxon>
        <taxon>Rickenella</taxon>
    </lineage>
</organism>
<accession>A0A4Y7PYL5</accession>
<evidence type="ECO:0000313" key="3">
    <source>
        <dbReference type="Proteomes" id="UP000294933"/>
    </source>
</evidence>
<dbReference type="Proteomes" id="UP000294933">
    <property type="component" value="Unassembled WGS sequence"/>
</dbReference>
<reference evidence="2 3" key="1">
    <citation type="submission" date="2018-06" db="EMBL/GenBank/DDBJ databases">
        <title>A transcriptomic atlas of mushroom development highlights an independent origin of complex multicellularity.</title>
        <authorList>
            <consortium name="DOE Joint Genome Institute"/>
            <person name="Krizsan K."/>
            <person name="Almasi E."/>
            <person name="Merenyi Z."/>
            <person name="Sahu N."/>
            <person name="Viragh M."/>
            <person name="Koszo T."/>
            <person name="Mondo S."/>
            <person name="Kiss B."/>
            <person name="Balint B."/>
            <person name="Kues U."/>
            <person name="Barry K."/>
            <person name="Hegedus J.C."/>
            <person name="Henrissat B."/>
            <person name="Johnson J."/>
            <person name="Lipzen A."/>
            <person name="Ohm R."/>
            <person name="Nagy I."/>
            <person name="Pangilinan J."/>
            <person name="Yan J."/>
            <person name="Xiong Y."/>
            <person name="Grigoriev I.V."/>
            <person name="Hibbett D.S."/>
            <person name="Nagy L.G."/>
        </authorList>
    </citation>
    <scope>NUCLEOTIDE SEQUENCE [LARGE SCALE GENOMIC DNA]</scope>
    <source>
        <strain evidence="2 3">SZMC22713</strain>
    </source>
</reference>
<protein>
    <submittedName>
        <fullName evidence="2">Uncharacterized protein</fullName>
    </submittedName>
</protein>
<dbReference type="EMBL" id="ML170188">
    <property type="protein sequence ID" value="TDL20484.1"/>
    <property type="molecule type" value="Genomic_DNA"/>
</dbReference>
<evidence type="ECO:0000313" key="2">
    <source>
        <dbReference type="EMBL" id="TDL20484.1"/>
    </source>
</evidence>
<keyword evidence="3" id="KW-1185">Reference proteome</keyword>
<dbReference type="AlphaFoldDB" id="A0A4Y7PYL5"/>
<sequence length="145" mass="15434">MVKAIGEAELDFDAEIASTIPANSGDLDYPFLDGGSIRSMALNGSRSPNDKLPDGVMSHSNPTTHPTPPTFRVNGVASGPGVSAEWAAPKGSPIDERIDLDAEAEADPDLEIMDAVEAADRVEEEVSRFLTESSSARPSLHIRCW</sequence>
<gene>
    <name evidence="2" type="ORF">BD410DRAFT_791002</name>
</gene>
<evidence type="ECO:0000256" key="1">
    <source>
        <dbReference type="SAM" id="MobiDB-lite"/>
    </source>
</evidence>
<name>A0A4Y7PYL5_9AGAM</name>
<feature type="region of interest" description="Disordered" evidence="1">
    <location>
        <begin position="40"/>
        <end position="70"/>
    </location>
</feature>